<comment type="catalytic activity">
    <reaction evidence="13">
        <text>an N(3)-methyl-2'-deoxycytidine in single-stranded DNA + 2-oxoglutarate + O2 = a 2'-deoxycytidine in single-stranded DNA + formaldehyde + succinate + CO2 + H(+)</text>
        <dbReference type="Rhea" id="RHEA:70435"/>
        <dbReference type="Rhea" id="RHEA-COMP:12846"/>
        <dbReference type="Rhea" id="RHEA-COMP:17894"/>
        <dbReference type="ChEBI" id="CHEBI:15378"/>
        <dbReference type="ChEBI" id="CHEBI:15379"/>
        <dbReference type="ChEBI" id="CHEBI:16526"/>
        <dbReference type="ChEBI" id="CHEBI:16810"/>
        <dbReference type="ChEBI" id="CHEBI:16842"/>
        <dbReference type="ChEBI" id="CHEBI:30031"/>
        <dbReference type="ChEBI" id="CHEBI:85452"/>
        <dbReference type="ChEBI" id="CHEBI:139075"/>
    </reaction>
    <physiologicalReaction direction="left-to-right" evidence="13">
        <dbReference type="Rhea" id="RHEA:70436"/>
    </physiologicalReaction>
</comment>
<dbReference type="PANTHER" id="PTHR31573:SF1">
    <property type="entry name" value="DNA OXIDATIVE DEMETHYLASE ALKBH2"/>
    <property type="match status" value="1"/>
</dbReference>
<feature type="binding site" evidence="27">
    <location>
        <begin position="75"/>
        <end position="77"/>
    </location>
    <ligand>
        <name>substrate</name>
    </ligand>
</feature>
<evidence type="ECO:0000256" key="3">
    <source>
        <dbReference type="ARBA" id="ARBA00004642"/>
    </source>
</evidence>
<dbReference type="InterPro" id="IPR032852">
    <property type="entry name" value="ALKBH2"/>
</dbReference>
<comment type="catalytic activity">
    <reaction evidence="17">
        <text>a 1,N(2)-etheno-2'-deoxyguanosine in double-stranded DNA + 2-oxoglutarate + O2 + H2O = a 2'-deoxyguanosine in double-stranded DNA + glyoxal + succinate + CO2</text>
        <dbReference type="Rhea" id="RHEA:70487"/>
        <dbReference type="Rhea" id="RHEA-COMP:17910"/>
        <dbReference type="Rhea" id="RHEA-COMP:17912"/>
        <dbReference type="ChEBI" id="CHEBI:15377"/>
        <dbReference type="ChEBI" id="CHEBI:15379"/>
        <dbReference type="ChEBI" id="CHEBI:16526"/>
        <dbReference type="ChEBI" id="CHEBI:16810"/>
        <dbReference type="ChEBI" id="CHEBI:30031"/>
        <dbReference type="ChEBI" id="CHEBI:34779"/>
        <dbReference type="ChEBI" id="CHEBI:85445"/>
        <dbReference type="ChEBI" id="CHEBI:189586"/>
    </reaction>
    <physiologicalReaction direction="left-to-right" evidence="17">
        <dbReference type="Rhea" id="RHEA:70488"/>
    </physiologicalReaction>
</comment>
<evidence type="ECO:0000256" key="25">
    <source>
        <dbReference type="ARBA" id="ARBA00077989"/>
    </source>
</evidence>
<evidence type="ECO:0000256" key="21">
    <source>
        <dbReference type="ARBA" id="ARBA00053025"/>
    </source>
</evidence>
<feature type="binding site" evidence="27">
    <location>
        <position position="199"/>
    </location>
    <ligand>
        <name>2-oxoglutarate</name>
        <dbReference type="ChEBI" id="CHEBI:16810"/>
    </ligand>
</feature>
<keyword evidence="10" id="KW-0234">DNA repair</keyword>
<evidence type="ECO:0000256" key="5">
    <source>
        <dbReference type="ARBA" id="ARBA00022763"/>
    </source>
</evidence>
<evidence type="ECO:0000313" key="29">
    <source>
        <dbReference type="EMBL" id="JAC17387.1"/>
    </source>
</evidence>
<feature type="binding site" evidence="27">
    <location>
        <position position="203"/>
    </location>
    <ligand>
        <name>2-oxoglutarate</name>
        <dbReference type="ChEBI" id="CHEBI:16810"/>
    </ligand>
</feature>
<evidence type="ECO:0000256" key="20">
    <source>
        <dbReference type="ARBA" id="ARBA00052800"/>
    </source>
</evidence>
<dbReference type="EMBL" id="GBBI01001325">
    <property type="protein sequence ID" value="JAC17387.1"/>
    <property type="molecule type" value="mRNA"/>
</dbReference>
<evidence type="ECO:0000256" key="18">
    <source>
        <dbReference type="ARBA" id="ARBA00052597"/>
    </source>
</evidence>
<evidence type="ECO:0000256" key="4">
    <source>
        <dbReference type="ARBA" id="ARBA00022723"/>
    </source>
</evidence>
<sequence>MGTEREIKWVDITGEQMKMRYASNFLKKEMADELFDTLEREVQYFSGDLTKVRVFGKWRDIPRQQVAFGDPGLSYKFSGLSLPALSWPQFLSDLRDSISDQLGYDYNFVLVNRYRNGSDHIGEHRDDEAELDVEAGIASVSLGQVRDFVMRHTDHRNRLRKVEPVKLALGHGSLLHMQPPTNKYWFHSLPVRKSAQGVRINLTFRKVRVISVE</sequence>
<dbReference type="GO" id="GO:0006307">
    <property type="term" value="P:DNA alkylation repair"/>
    <property type="evidence" value="ECO:0007669"/>
    <property type="project" value="UniProtKB-ARBA"/>
</dbReference>
<evidence type="ECO:0000256" key="19">
    <source>
        <dbReference type="ARBA" id="ARBA00052627"/>
    </source>
</evidence>
<keyword evidence="8" id="KW-0560">Oxidoreductase</keyword>
<keyword evidence="5" id="KW-0227">DNA damage</keyword>
<comment type="catalytic activity">
    <reaction evidence="21">
        <text>a methylated nucleobase within DNA + 2-oxoglutarate + O2 = a nucleobase within DNA + formaldehyde + succinate + CO2</text>
        <dbReference type="Rhea" id="RHEA:30299"/>
        <dbReference type="Rhea" id="RHEA-COMP:12192"/>
        <dbReference type="Rhea" id="RHEA-COMP:12193"/>
        <dbReference type="ChEBI" id="CHEBI:15379"/>
        <dbReference type="ChEBI" id="CHEBI:16526"/>
        <dbReference type="ChEBI" id="CHEBI:16810"/>
        <dbReference type="ChEBI" id="CHEBI:16842"/>
        <dbReference type="ChEBI" id="CHEBI:30031"/>
        <dbReference type="ChEBI" id="CHEBI:32875"/>
        <dbReference type="ChEBI" id="CHEBI:64428"/>
        <dbReference type="EC" id="1.14.11.33"/>
    </reaction>
    <physiologicalReaction direction="left-to-right" evidence="21">
        <dbReference type="Rhea" id="RHEA:30300"/>
    </physiologicalReaction>
</comment>
<dbReference type="GO" id="GO:0008198">
    <property type="term" value="F:ferrous iron binding"/>
    <property type="evidence" value="ECO:0007669"/>
    <property type="project" value="TreeGrafter"/>
</dbReference>
<evidence type="ECO:0000256" key="13">
    <source>
        <dbReference type="ARBA" id="ARBA00051165"/>
    </source>
</evidence>
<dbReference type="GO" id="GO:0005654">
    <property type="term" value="C:nucleoplasm"/>
    <property type="evidence" value="ECO:0007669"/>
    <property type="project" value="UniProtKB-SubCell"/>
</dbReference>
<evidence type="ECO:0000256" key="8">
    <source>
        <dbReference type="ARBA" id="ARBA00023002"/>
    </source>
</evidence>
<evidence type="ECO:0000256" key="14">
    <source>
        <dbReference type="ARBA" id="ARBA00051189"/>
    </source>
</evidence>
<dbReference type="InterPro" id="IPR027450">
    <property type="entry name" value="AlkB-like"/>
</dbReference>
<evidence type="ECO:0000256" key="15">
    <source>
        <dbReference type="ARBA" id="ARBA00051376"/>
    </source>
</evidence>
<evidence type="ECO:0000256" key="9">
    <source>
        <dbReference type="ARBA" id="ARBA00023004"/>
    </source>
</evidence>
<keyword evidence="4" id="KW-0479">Metal-binding</keyword>
<evidence type="ECO:0000256" key="6">
    <source>
        <dbReference type="ARBA" id="ARBA00022842"/>
    </source>
</evidence>
<dbReference type="GO" id="GO:0005730">
    <property type="term" value="C:nucleolus"/>
    <property type="evidence" value="ECO:0007669"/>
    <property type="project" value="UniProtKB-SubCell"/>
</dbReference>
<evidence type="ECO:0000256" key="1">
    <source>
        <dbReference type="ARBA" id="ARBA00001954"/>
    </source>
</evidence>
<keyword evidence="6" id="KW-0460">Magnesium</keyword>
<feature type="binding site" evidence="27">
    <location>
        <position position="127"/>
    </location>
    <ligand>
        <name>substrate</name>
    </ligand>
</feature>
<comment type="catalytic activity">
    <reaction evidence="14">
        <text>a 1,N(6)-etheno-2'-deoxyadenosine in single-stranded DNA + 2-oxoglutarate + O2 + H2O = a 2'-deoxyadenosine in single-stranded DNA + glyoxal + succinate + CO2</text>
        <dbReference type="Rhea" id="RHEA:70459"/>
        <dbReference type="Rhea" id="RHEA-COMP:17896"/>
        <dbReference type="Rhea" id="RHEA-COMP:17904"/>
        <dbReference type="ChEBI" id="CHEBI:15377"/>
        <dbReference type="ChEBI" id="CHEBI:15379"/>
        <dbReference type="ChEBI" id="CHEBI:16526"/>
        <dbReference type="ChEBI" id="CHEBI:16810"/>
        <dbReference type="ChEBI" id="CHEBI:30031"/>
        <dbReference type="ChEBI" id="CHEBI:34779"/>
        <dbReference type="ChEBI" id="CHEBI:90615"/>
        <dbReference type="ChEBI" id="CHEBI:189583"/>
    </reaction>
    <physiologicalReaction direction="left-to-right" evidence="14">
        <dbReference type="Rhea" id="RHEA:70460"/>
    </physiologicalReaction>
</comment>
<dbReference type="PANTHER" id="PTHR31573">
    <property type="entry name" value="ALPHA-KETOGLUTARATE-DEPENDENT DIOXYGENASE ALKB HOMOLOG 2"/>
    <property type="match status" value="1"/>
</dbReference>
<evidence type="ECO:0000256" key="17">
    <source>
        <dbReference type="ARBA" id="ARBA00051755"/>
    </source>
</evidence>
<evidence type="ECO:0000256" key="10">
    <source>
        <dbReference type="ARBA" id="ARBA00023204"/>
    </source>
</evidence>
<protein>
    <recommendedName>
        <fullName evidence="24">DNA oxidative demethylase ALKBH2</fullName>
        <ecNumber evidence="23">1.14.11.33</ecNumber>
    </recommendedName>
    <alternativeName>
        <fullName evidence="25">Alkylated DNA repair protein alkB homolog 2</fullName>
    </alternativeName>
    <alternativeName>
        <fullName evidence="26">Alpha-ketoglutarate-dependent dioxygenase alkB homolog 2</fullName>
    </alternativeName>
</protein>
<dbReference type="InterPro" id="IPR005123">
    <property type="entry name" value="Oxoglu/Fe-dep_dioxygenase_dom"/>
</dbReference>
<evidence type="ECO:0000256" key="11">
    <source>
        <dbReference type="ARBA" id="ARBA00023242"/>
    </source>
</evidence>
<comment type="catalytic activity">
    <reaction evidence="12">
        <text>an N(1)-methyl-2'-deoxyadenosine in single-stranded DNA + 2-oxoglutarate + O2 = a 2'-deoxyadenosine in single-stranded DNA + formaldehyde + succinate + CO2 + H(+)</text>
        <dbReference type="Rhea" id="RHEA:70447"/>
        <dbReference type="Rhea" id="RHEA-COMP:17895"/>
        <dbReference type="Rhea" id="RHEA-COMP:17896"/>
        <dbReference type="ChEBI" id="CHEBI:15378"/>
        <dbReference type="ChEBI" id="CHEBI:15379"/>
        <dbReference type="ChEBI" id="CHEBI:16526"/>
        <dbReference type="ChEBI" id="CHEBI:16810"/>
        <dbReference type="ChEBI" id="CHEBI:16842"/>
        <dbReference type="ChEBI" id="CHEBI:30031"/>
        <dbReference type="ChEBI" id="CHEBI:90615"/>
        <dbReference type="ChEBI" id="CHEBI:139096"/>
    </reaction>
    <physiologicalReaction direction="left-to-right" evidence="12">
        <dbReference type="Rhea" id="RHEA:70448"/>
    </physiologicalReaction>
</comment>
<evidence type="ECO:0000256" key="26">
    <source>
        <dbReference type="ARBA" id="ARBA00081727"/>
    </source>
</evidence>
<comment type="cofactor">
    <cofactor evidence="1">
        <name>Fe(2+)</name>
        <dbReference type="ChEBI" id="CHEBI:29033"/>
    </cofactor>
</comment>
<dbReference type="GO" id="GO:0051747">
    <property type="term" value="F:cytosine C-5 DNA demethylase activity"/>
    <property type="evidence" value="ECO:0007669"/>
    <property type="project" value="TreeGrafter"/>
</dbReference>
<dbReference type="InterPro" id="IPR037151">
    <property type="entry name" value="AlkB-like_sf"/>
</dbReference>
<evidence type="ECO:0000256" key="24">
    <source>
        <dbReference type="ARBA" id="ARBA00072134"/>
    </source>
</evidence>
<comment type="subunit">
    <text evidence="22">Interacts with PCNA homotrimer; this interaction is enhanced during the S-phase of the cell cycle. Interacts with nucleolar proteins NCL, UBTF and NPM1. Interacts with XRCC5-XRCC6 heterodimer.</text>
</comment>
<dbReference type="FunFam" id="2.60.120.590:FF:000004">
    <property type="entry name" value="DNA oxidative demethylase ALKBH2"/>
    <property type="match status" value="1"/>
</dbReference>
<comment type="catalytic activity">
    <reaction evidence="20">
        <text>an N(1)-methyl-2'-deoxyadenosine in double-stranded DNA + 2-oxoglutarate + O2 = a 2'-deoxyadenosine in double-stranded DNA + formaldehyde + succinate + CO2 + H(+)</text>
        <dbReference type="Rhea" id="RHEA:70443"/>
        <dbReference type="Rhea" id="RHEA-COMP:14236"/>
        <dbReference type="Rhea" id="RHEA-COMP:17897"/>
        <dbReference type="ChEBI" id="CHEBI:15378"/>
        <dbReference type="ChEBI" id="CHEBI:15379"/>
        <dbReference type="ChEBI" id="CHEBI:16526"/>
        <dbReference type="ChEBI" id="CHEBI:16810"/>
        <dbReference type="ChEBI" id="CHEBI:16842"/>
        <dbReference type="ChEBI" id="CHEBI:30031"/>
        <dbReference type="ChEBI" id="CHEBI:90615"/>
        <dbReference type="ChEBI" id="CHEBI:139096"/>
    </reaction>
    <physiologicalReaction direction="left-to-right" evidence="20">
        <dbReference type="Rhea" id="RHEA:70444"/>
    </physiologicalReaction>
</comment>
<feature type="binding site" evidence="27">
    <location>
        <position position="112"/>
    </location>
    <ligand>
        <name>2-oxoglutarate</name>
        <dbReference type="ChEBI" id="CHEBI:16810"/>
    </ligand>
</feature>
<name>A0A023F802_TRIIF</name>
<comment type="subcellular location">
    <subcellularLocation>
        <location evidence="2">Nucleus</location>
        <location evidence="2">Nucleolus</location>
    </subcellularLocation>
    <subcellularLocation>
        <location evidence="3">Nucleus</location>
        <location evidence="3">Nucleoplasm</location>
    </subcellularLocation>
</comment>
<evidence type="ECO:0000256" key="12">
    <source>
        <dbReference type="ARBA" id="ARBA00051010"/>
    </source>
</evidence>
<comment type="catalytic activity">
    <reaction evidence="18">
        <text>a 3,N(4)-etheno-2'-deoxycytidine in single-stranded DNA + 2-oxoglutarate + O2 + H2O = a 2'-deoxycytidine in single-stranded DNA + glyoxal + succinate + CO2</text>
        <dbReference type="Rhea" id="RHEA:70471"/>
        <dbReference type="Rhea" id="RHEA-COMP:12846"/>
        <dbReference type="Rhea" id="RHEA-COMP:17906"/>
        <dbReference type="ChEBI" id="CHEBI:15377"/>
        <dbReference type="ChEBI" id="CHEBI:15379"/>
        <dbReference type="ChEBI" id="CHEBI:16526"/>
        <dbReference type="ChEBI" id="CHEBI:16810"/>
        <dbReference type="ChEBI" id="CHEBI:30031"/>
        <dbReference type="ChEBI" id="CHEBI:34779"/>
        <dbReference type="ChEBI" id="CHEBI:85452"/>
        <dbReference type="ChEBI" id="CHEBI:189585"/>
    </reaction>
    <physiologicalReaction direction="left-to-right" evidence="18">
        <dbReference type="Rhea" id="RHEA:70472"/>
    </physiologicalReaction>
</comment>
<evidence type="ECO:0000256" key="16">
    <source>
        <dbReference type="ARBA" id="ARBA00051434"/>
    </source>
</evidence>
<accession>A0A023F802</accession>
<evidence type="ECO:0000256" key="7">
    <source>
        <dbReference type="ARBA" id="ARBA00022964"/>
    </source>
</evidence>
<dbReference type="AlphaFoldDB" id="A0A023F802"/>
<keyword evidence="9" id="KW-0408">Iron</keyword>
<dbReference type="SUPFAM" id="SSF51197">
    <property type="entry name" value="Clavaminate synthase-like"/>
    <property type="match status" value="1"/>
</dbReference>
<dbReference type="Gene3D" id="2.60.120.590">
    <property type="entry name" value="Alpha-ketoglutarate-dependent dioxygenase AlkB-like"/>
    <property type="match status" value="1"/>
</dbReference>
<comment type="catalytic activity">
    <reaction evidence="16">
        <text>a 3,N(4)-etheno-2'-deoxycytidine in double-stranded DNA + 2-oxoglutarate + O2 + H2O = a 2'-deoxycytidine in double-stranded DNA + glyoxal + succinate + CO2</text>
        <dbReference type="Rhea" id="RHEA:70467"/>
        <dbReference type="Rhea" id="RHEA-COMP:17070"/>
        <dbReference type="Rhea" id="RHEA-COMP:17905"/>
        <dbReference type="ChEBI" id="CHEBI:15377"/>
        <dbReference type="ChEBI" id="CHEBI:15379"/>
        <dbReference type="ChEBI" id="CHEBI:16526"/>
        <dbReference type="ChEBI" id="CHEBI:16810"/>
        <dbReference type="ChEBI" id="CHEBI:30031"/>
        <dbReference type="ChEBI" id="CHEBI:34779"/>
        <dbReference type="ChEBI" id="CHEBI:85452"/>
        <dbReference type="ChEBI" id="CHEBI:189585"/>
    </reaction>
    <physiologicalReaction direction="left-to-right" evidence="16">
        <dbReference type="Rhea" id="RHEA:70468"/>
    </physiologicalReaction>
</comment>
<comment type="catalytic activity">
    <reaction evidence="19">
        <text>a 1,N(6)-etheno-2'-deoxyadenosine in double-stranded DNA + 2-oxoglutarate + O2 + H2O = a 2'-deoxyadenosine in double-stranded DNA + glyoxal + succinate + CO2</text>
        <dbReference type="Rhea" id="RHEA:70463"/>
        <dbReference type="Rhea" id="RHEA-COMP:17897"/>
        <dbReference type="Rhea" id="RHEA-COMP:17903"/>
        <dbReference type="ChEBI" id="CHEBI:15377"/>
        <dbReference type="ChEBI" id="CHEBI:15379"/>
        <dbReference type="ChEBI" id="CHEBI:16526"/>
        <dbReference type="ChEBI" id="CHEBI:16810"/>
        <dbReference type="ChEBI" id="CHEBI:30031"/>
        <dbReference type="ChEBI" id="CHEBI:34779"/>
        <dbReference type="ChEBI" id="CHEBI:90615"/>
        <dbReference type="ChEBI" id="CHEBI:189583"/>
    </reaction>
    <physiologicalReaction direction="left-to-right" evidence="19">
        <dbReference type="Rhea" id="RHEA:70464"/>
    </physiologicalReaction>
</comment>
<evidence type="ECO:0000256" key="2">
    <source>
        <dbReference type="ARBA" id="ARBA00004604"/>
    </source>
</evidence>
<feature type="binding site" evidence="27">
    <location>
        <begin position="55"/>
        <end position="57"/>
    </location>
    <ligand>
        <name>substrate</name>
    </ligand>
</feature>
<feature type="binding site" evidence="27">
    <location>
        <position position="124"/>
    </location>
    <ligand>
        <name>2-oxoglutarate</name>
        <dbReference type="ChEBI" id="CHEBI:16810"/>
    </ligand>
</feature>
<feature type="binding site" evidence="27">
    <location>
        <position position="187"/>
    </location>
    <ligand>
        <name>2-oxoglutarate</name>
        <dbReference type="ChEBI" id="CHEBI:16810"/>
    </ligand>
</feature>
<dbReference type="GO" id="GO:0035516">
    <property type="term" value="F:broad specificity oxidative DNA demethylase activity"/>
    <property type="evidence" value="ECO:0007669"/>
    <property type="project" value="UniProtKB-EC"/>
</dbReference>
<evidence type="ECO:0000256" key="22">
    <source>
        <dbReference type="ARBA" id="ARBA00062909"/>
    </source>
</evidence>
<proteinExistence type="evidence at transcript level"/>
<dbReference type="PROSITE" id="PS51471">
    <property type="entry name" value="FE2OG_OXY"/>
    <property type="match status" value="1"/>
</dbReference>
<comment type="catalytic activity">
    <reaction evidence="15">
        <text>an N(3)-methyl-2'-deoxycytidine in double-stranded DNA + 2-oxoglutarate + O2 = a 2'-deoxycytidine in double-stranded DNA + formaldehyde + succinate + CO2 + H(+)</text>
        <dbReference type="Rhea" id="RHEA:70439"/>
        <dbReference type="Rhea" id="RHEA-COMP:14237"/>
        <dbReference type="Rhea" id="RHEA-COMP:17070"/>
        <dbReference type="ChEBI" id="CHEBI:15378"/>
        <dbReference type="ChEBI" id="CHEBI:15379"/>
        <dbReference type="ChEBI" id="CHEBI:16526"/>
        <dbReference type="ChEBI" id="CHEBI:16810"/>
        <dbReference type="ChEBI" id="CHEBI:16842"/>
        <dbReference type="ChEBI" id="CHEBI:30031"/>
        <dbReference type="ChEBI" id="CHEBI:85452"/>
        <dbReference type="ChEBI" id="CHEBI:139075"/>
    </reaction>
    <physiologicalReaction direction="left-to-right" evidence="15">
        <dbReference type="Rhea" id="RHEA:70440"/>
    </physiologicalReaction>
</comment>
<reference evidence="29" key="1">
    <citation type="journal article" date="2014" name="PLoS Negl. Trop. Dis.">
        <title>An updated insight into the Sialotranscriptome of Triatoma infestans: developmental stage and geographic variations.</title>
        <authorList>
            <person name="Schwarz A."/>
            <person name="Medrano-Mercado N."/>
            <person name="Schaub G.A."/>
            <person name="Struchiner C.J."/>
            <person name="Bargues M.D."/>
            <person name="Levy M.Z."/>
            <person name="Ribeiro J.M."/>
        </authorList>
    </citation>
    <scope>NUCLEOTIDE SEQUENCE</scope>
    <source>
        <strain evidence="29">Chile</strain>
        <tissue evidence="29">Salivary glands</tissue>
    </source>
</reference>
<dbReference type="Pfam" id="PF13532">
    <property type="entry name" value="2OG-FeII_Oxy_2"/>
    <property type="match status" value="1"/>
</dbReference>
<keyword evidence="7" id="KW-0223">Dioxygenase</keyword>
<evidence type="ECO:0000256" key="27">
    <source>
        <dbReference type="PIRSR" id="PIRSR632852-1"/>
    </source>
</evidence>
<organism evidence="29">
    <name type="scientific">Triatoma infestans</name>
    <name type="common">Assassin bug</name>
    <dbReference type="NCBI Taxonomy" id="30076"/>
    <lineage>
        <taxon>Eukaryota</taxon>
        <taxon>Metazoa</taxon>
        <taxon>Ecdysozoa</taxon>
        <taxon>Arthropoda</taxon>
        <taxon>Hexapoda</taxon>
        <taxon>Insecta</taxon>
        <taxon>Pterygota</taxon>
        <taxon>Neoptera</taxon>
        <taxon>Paraneoptera</taxon>
        <taxon>Hemiptera</taxon>
        <taxon>Heteroptera</taxon>
        <taxon>Panheteroptera</taxon>
        <taxon>Cimicomorpha</taxon>
        <taxon>Reduviidae</taxon>
        <taxon>Triatominae</taxon>
        <taxon>Triatoma</taxon>
    </lineage>
</organism>
<evidence type="ECO:0000256" key="23">
    <source>
        <dbReference type="ARBA" id="ARBA00066725"/>
    </source>
</evidence>
<evidence type="ECO:0000259" key="28">
    <source>
        <dbReference type="PROSITE" id="PS51471"/>
    </source>
</evidence>
<feature type="domain" description="Fe2OG dioxygenase" evidence="28">
    <location>
        <begin position="105"/>
        <end position="208"/>
    </location>
</feature>
<feature type="binding site" evidence="27">
    <location>
        <position position="205"/>
    </location>
    <ligand>
        <name>2-oxoglutarate</name>
        <dbReference type="ChEBI" id="CHEBI:16810"/>
    </ligand>
</feature>
<feature type="binding site" evidence="27">
    <location>
        <position position="114"/>
    </location>
    <ligand>
        <name>2-oxoglutarate</name>
        <dbReference type="ChEBI" id="CHEBI:16810"/>
    </ligand>
</feature>
<dbReference type="EC" id="1.14.11.33" evidence="23"/>
<keyword evidence="11" id="KW-0539">Nucleus</keyword>